<dbReference type="InterPro" id="IPR036188">
    <property type="entry name" value="FAD/NAD-bd_sf"/>
</dbReference>
<evidence type="ECO:0000256" key="1">
    <source>
        <dbReference type="ARBA" id="ARBA00022630"/>
    </source>
</evidence>
<keyword evidence="4" id="KW-0521">NADP</keyword>
<keyword evidence="5" id="KW-0520">NAD</keyword>
<dbReference type="CDD" id="cd06215">
    <property type="entry name" value="FNR_iron_sulfur_binding_1"/>
    <property type="match status" value="1"/>
</dbReference>
<dbReference type="InterPro" id="IPR001041">
    <property type="entry name" value="2Fe-2S_ferredoxin-type"/>
</dbReference>
<dbReference type="InterPro" id="IPR036010">
    <property type="entry name" value="2Fe-2S_ferredoxin-like_sf"/>
</dbReference>
<dbReference type="SUPFAM" id="SSF52343">
    <property type="entry name" value="Ferredoxin reductase-like, C-terminal NADP-linked domain"/>
    <property type="match status" value="1"/>
</dbReference>
<evidence type="ECO:0000313" key="9">
    <source>
        <dbReference type="Proteomes" id="UP000613768"/>
    </source>
</evidence>
<keyword evidence="1" id="KW-0285">Flavoprotein</keyword>
<evidence type="ECO:0000259" key="6">
    <source>
        <dbReference type="PROSITE" id="PS51085"/>
    </source>
</evidence>
<dbReference type="Pfam" id="PF01593">
    <property type="entry name" value="Amino_oxidase"/>
    <property type="match status" value="1"/>
</dbReference>
<feature type="domain" description="2Fe-2S ferredoxin-type" evidence="6">
    <location>
        <begin position="840"/>
        <end position="924"/>
    </location>
</feature>
<dbReference type="GO" id="GO:0016491">
    <property type="term" value="F:oxidoreductase activity"/>
    <property type="evidence" value="ECO:0007669"/>
    <property type="project" value="InterPro"/>
</dbReference>
<dbReference type="Pfam" id="PF00175">
    <property type="entry name" value="NAD_binding_1"/>
    <property type="match status" value="1"/>
</dbReference>
<dbReference type="SUPFAM" id="SSF63380">
    <property type="entry name" value="Riboflavin synthase domain-like"/>
    <property type="match status" value="1"/>
</dbReference>
<protein>
    <submittedName>
        <fullName evidence="8">FAD-dependent oxidoreductase</fullName>
    </submittedName>
</protein>
<gene>
    <name evidence="8" type="ORF">IFO71_00815</name>
</gene>
<evidence type="ECO:0000313" key="8">
    <source>
        <dbReference type="EMBL" id="MBD8524272.1"/>
    </source>
</evidence>
<dbReference type="Pfam" id="PF00970">
    <property type="entry name" value="FAD_binding_6"/>
    <property type="match status" value="1"/>
</dbReference>
<dbReference type="PROSITE" id="PS51384">
    <property type="entry name" value="FAD_FR"/>
    <property type="match status" value="1"/>
</dbReference>
<feature type="domain" description="FAD-binding FR-type" evidence="7">
    <location>
        <begin position="566"/>
        <end position="669"/>
    </location>
</feature>
<dbReference type="InterPro" id="IPR002937">
    <property type="entry name" value="Amino_oxidase"/>
</dbReference>
<dbReference type="CDD" id="cd00207">
    <property type="entry name" value="fer2"/>
    <property type="match status" value="1"/>
</dbReference>
<keyword evidence="2" id="KW-0732">Signal</keyword>
<dbReference type="EMBL" id="JACYTR010000001">
    <property type="protein sequence ID" value="MBD8524272.1"/>
    <property type="molecule type" value="Genomic_DNA"/>
</dbReference>
<evidence type="ECO:0000256" key="5">
    <source>
        <dbReference type="ARBA" id="ARBA00023027"/>
    </source>
</evidence>
<proteinExistence type="predicted"/>
<dbReference type="AlphaFoldDB" id="A0AAW3ZHU1"/>
<dbReference type="Gene3D" id="3.50.50.60">
    <property type="entry name" value="FAD/NAD(P)-binding domain"/>
    <property type="match status" value="2"/>
</dbReference>
<comment type="caution">
    <text evidence="8">The sequence shown here is derived from an EMBL/GenBank/DDBJ whole genome shotgun (WGS) entry which is preliminary data.</text>
</comment>
<dbReference type="Gene3D" id="3.40.50.80">
    <property type="entry name" value="Nucleotide-binding domain of ferredoxin-NADP reductase (FNR) module"/>
    <property type="match status" value="1"/>
</dbReference>
<dbReference type="SUPFAM" id="SSF54292">
    <property type="entry name" value="2Fe-2S ferredoxin-like"/>
    <property type="match status" value="1"/>
</dbReference>
<dbReference type="Gene3D" id="3.10.20.30">
    <property type="match status" value="1"/>
</dbReference>
<evidence type="ECO:0000256" key="4">
    <source>
        <dbReference type="ARBA" id="ARBA00022857"/>
    </source>
</evidence>
<dbReference type="PANTHER" id="PTHR46091:SF3">
    <property type="entry name" value="AMINE OXIDASE DOMAIN-CONTAINING PROTEIN"/>
    <property type="match status" value="1"/>
</dbReference>
<sequence>MINGLRYSAAISAQTFDYVVIGSGLGGLTTAALLAKAGKRVLVLERHYTAGGFTHSFRRRGYEWDVGVHYIGDVHKPHSPMRRVFDAITDGALAWAKMEDVYDSMIIAGDRYDYHSGVRQFREGLLRHFPRAGADIDAYLKQVRRASQAVLPQFGPRLLPGLLQGAALAAGRRLSGDYFARSTFDVLRECTRDRKLASVLAGQWGDYGTPPKQSGFAMHALVAQHYLDGANFPVGGASQIAYHIIPTIEAAGGAVLVDAEVERLLIDRSRVVGVRMVNGDEIRCAHVISAAGVHTTFAKLVPTEISEQHGLLSKLEALPRSVSHLGLYVGLKGSRQDLQLEQSNLWVYRGYDHDAELKRFLAEPNTDFPLKYISFPSAKDPAWDEHYPGKSTIDVIAPAPWQWFQRWQNTPWGQRGQAYDDYKQELTEALLEEVYTQVPQTRGKVDYAELSTPLSTAHFSNYTAGELYGLEHSPQRFATRWLSPRTPIKGLSLTGQDILFCGVGSALMSGVLTAASLIGPRLLRIVPDLLGGRSVSRGQRLKRWLSRSVPAQPMEAVVAARQRSHSSWWQARCIGVETLGSDSKAFRFACDRIDMRHFRPGQFVTLRTQNDGRSTCRSYTVSSCAQDTGEFELAVKRVAEGPFSNWLCDALKPGDLLEMSGPFGDFSCVPATSQFGPTPRAEMGLRRERKDTASGVQARPRKLLLLSAGSGITPMLSMARWLSETGSATDVIFLHTARRQSELMFNSELERLAKHNPRFHLSISLSQEPPRSRWRGYRGRLNADMLAASVPDLAEREVFLCGPQGFMDSARALFSAAGLPDAQLHVESFDVSPSLNGKGGEVQFETSGQTLISNGEQSLLELAESAGIAIASACRTGHCGECKLRCIEGEVSMSETGGLSAEEIDQGYVLACVAAANGKVKLAA</sequence>
<evidence type="ECO:0000256" key="3">
    <source>
        <dbReference type="ARBA" id="ARBA00022827"/>
    </source>
</evidence>
<keyword evidence="9" id="KW-1185">Reference proteome</keyword>
<keyword evidence="3" id="KW-0274">FAD</keyword>
<dbReference type="InterPro" id="IPR012675">
    <property type="entry name" value="Beta-grasp_dom_sf"/>
</dbReference>
<dbReference type="PANTHER" id="PTHR46091">
    <property type="entry name" value="BLR7054 PROTEIN"/>
    <property type="match status" value="1"/>
</dbReference>
<evidence type="ECO:0000256" key="2">
    <source>
        <dbReference type="ARBA" id="ARBA00022729"/>
    </source>
</evidence>
<dbReference type="PROSITE" id="PS51085">
    <property type="entry name" value="2FE2S_FER_2"/>
    <property type="match status" value="1"/>
</dbReference>
<dbReference type="Proteomes" id="UP000613768">
    <property type="component" value="Unassembled WGS sequence"/>
</dbReference>
<dbReference type="InterPro" id="IPR039261">
    <property type="entry name" value="FNR_nucleotide-bd"/>
</dbReference>
<dbReference type="InterPro" id="IPR017927">
    <property type="entry name" value="FAD-bd_FR_type"/>
</dbReference>
<dbReference type="Pfam" id="PF00111">
    <property type="entry name" value="Fer2"/>
    <property type="match status" value="1"/>
</dbReference>
<dbReference type="InterPro" id="IPR017938">
    <property type="entry name" value="Riboflavin_synthase-like_b-brl"/>
</dbReference>
<dbReference type="GO" id="GO:0051536">
    <property type="term" value="F:iron-sulfur cluster binding"/>
    <property type="evidence" value="ECO:0007669"/>
    <property type="project" value="InterPro"/>
</dbReference>
<evidence type="ECO:0000259" key="7">
    <source>
        <dbReference type="PROSITE" id="PS51384"/>
    </source>
</evidence>
<organism evidence="8 9">
    <name type="scientific">Pseudomarimonas arenosa</name>
    <dbReference type="NCBI Taxonomy" id="2774145"/>
    <lineage>
        <taxon>Bacteria</taxon>
        <taxon>Pseudomonadati</taxon>
        <taxon>Pseudomonadota</taxon>
        <taxon>Gammaproteobacteria</taxon>
        <taxon>Lysobacterales</taxon>
        <taxon>Lysobacteraceae</taxon>
        <taxon>Pseudomarimonas</taxon>
    </lineage>
</organism>
<dbReference type="InterPro" id="IPR001433">
    <property type="entry name" value="OxRdtase_FAD/NAD-bd"/>
</dbReference>
<dbReference type="SUPFAM" id="SSF51905">
    <property type="entry name" value="FAD/NAD(P)-binding domain"/>
    <property type="match status" value="1"/>
</dbReference>
<reference evidence="8 9" key="1">
    <citation type="submission" date="2020-09" db="EMBL/GenBank/DDBJ databases">
        <title>Pseudoxanthomonas sp. CAU 1598 isolated from sand of Yaerae Beach.</title>
        <authorList>
            <person name="Kim W."/>
        </authorList>
    </citation>
    <scope>NUCLEOTIDE SEQUENCE [LARGE SCALE GENOMIC DNA]</scope>
    <source>
        <strain evidence="8 9">CAU 1598</strain>
    </source>
</reference>
<dbReference type="RefSeq" id="WP_192027614.1">
    <property type="nucleotide sequence ID" value="NZ_JACYTR010000001.1"/>
</dbReference>
<dbReference type="InterPro" id="IPR052206">
    <property type="entry name" value="Retinol_saturase"/>
</dbReference>
<name>A0AAW3ZHU1_9GAMM</name>
<dbReference type="InterPro" id="IPR008333">
    <property type="entry name" value="Cbr1-like_FAD-bd_dom"/>
</dbReference>
<accession>A0AAW3ZHU1</accession>
<dbReference type="Gene3D" id="2.40.30.10">
    <property type="entry name" value="Translation factors"/>
    <property type="match status" value="1"/>
</dbReference>